<gene>
    <name evidence="3" type="ORF">PIB30_034104</name>
</gene>
<keyword evidence="2" id="KW-0812">Transmembrane</keyword>
<keyword evidence="4" id="KW-1185">Reference proteome</keyword>
<name>A0ABU6RCX3_9FABA</name>
<keyword evidence="2" id="KW-1133">Transmembrane helix</keyword>
<evidence type="ECO:0000256" key="1">
    <source>
        <dbReference type="SAM" id="MobiDB-lite"/>
    </source>
</evidence>
<reference evidence="3 4" key="1">
    <citation type="journal article" date="2023" name="Plants (Basel)">
        <title>Bridging the Gap: Combining Genomics and Transcriptomics Approaches to Understand Stylosanthes scabra, an Orphan Legume from the Brazilian Caatinga.</title>
        <authorList>
            <person name="Ferreira-Neto J.R.C."/>
            <person name="da Silva M.D."/>
            <person name="Binneck E."/>
            <person name="de Melo N.F."/>
            <person name="da Silva R.H."/>
            <person name="de Melo A.L.T.M."/>
            <person name="Pandolfi V."/>
            <person name="Bustamante F.O."/>
            <person name="Brasileiro-Vidal A.C."/>
            <person name="Benko-Iseppon A.M."/>
        </authorList>
    </citation>
    <scope>NUCLEOTIDE SEQUENCE [LARGE SCALE GENOMIC DNA]</scope>
    <source>
        <tissue evidence="3">Leaves</tissue>
    </source>
</reference>
<accession>A0ABU6RCX3</accession>
<evidence type="ECO:0008006" key="5">
    <source>
        <dbReference type="Google" id="ProtNLM"/>
    </source>
</evidence>
<comment type="caution">
    <text evidence="3">The sequence shown here is derived from an EMBL/GenBank/DDBJ whole genome shotgun (WGS) entry which is preliminary data.</text>
</comment>
<proteinExistence type="predicted"/>
<protein>
    <recommendedName>
        <fullName evidence="5">CLAVATA3/ESR (CLE)-related protein</fullName>
    </recommendedName>
</protein>
<feature type="non-terminal residue" evidence="3">
    <location>
        <position position="1"/>
    </location>
</feature>
<evidence type="ECO:0000313" key="3">
    <source>
        <dbReference type="EMBL" id="MED6121871.1"/>
    </source>
</evidence>
<dbReference type="EMBL" id="JASCZI010030365">
    <property type="protein sequence ID" value="MED6121871.1"/>
    <property type="molecule type" value="Genomic_DNA"/>
</dbReference>
<feature type="region of interest" description="Disordered" evidence="1">
    <location>
        <begin position="99"/>
        <end position="119"/>
    </location>
</feature>
<dbReference type="Proteomes" id="UP001341840">
    <property type="component" value="Unassembled WGS sequence"/>
</dbReference>
<evidence type="ECO:0000256" key="2">
    <source>
        <dbReference type="SAM" id="Phobius"/>
    </source>
</evidence>
<evidence type="ECO:0000313" key="4">
    <source>
        <dbReference type="Proteomes" id="UP001341840"/>
    </source>
</evidence>
<feature type="transmembrane region" description="Helical" evidence="2">
    <location>
        <begin position="36"/>
        <end position="53"/>
    </location>
</feature>
<sequence>RVYVYKSMFLDIHLESPIELKFVRTIITKMASTKNLYALAWLVLLIFLLLLLLPNKCESRALPQVVVEKKKITSSRGSMEFMKKSQELRASLAKQRLIKFPNNYDPDRLSPGGPDPKHH</sequence>
<keyword evidence="2" id="KW-0472">Membrane</keyword>
<organism evidence="3 4">
    <name type="scientific">Stylosanthes scabra</name>
    <dbReference type="NCBI Taxonomy" id="79078"/>
    <lineage>
        <taxon>Eukaryota</taxon>
        <taxon>Viridiplantae</taxon>
        <taxon>Streptophyta</taxon>
        <taxon>Embryophyta</taxon>
        <taxon>Tracheophyta</taxon>
        <taxon>Spermatophyta</taxon>
        <taxon>Magnoliopsida</taxon>
        <taxon>eudicotyledons</taxon>
        <taxon>Gunneridae</taxon>
        <taxon>Pentapetalae</taxon>
        <taxon>rosids</taxon>
        <taxon>fabids</taxon>
        <taxon>Fabales</taxon>
        <taxon>Fabaceae</taxon>
        <taxon>Papilionoideae</taxon>
        <taxon>50 kb inversion clade</taxon>
        <taxon>dalbergioids sensu lato</taxon>
        <taxon>Dalbergieae</taxon>
        <taxon>Pterocarpus clade</taxon>
        <taxon>Stylosanthes</taxon>
    </lineage>
</organism>